<dbReference type="Proteomes" id="UP001428341">
    <property type="component" value="Unassembled WGS sequence"/>
</dbReference>
<dbReference type="PANTHER" id="PTHR11743">
    <property type="entry name" value="VOLTAGE-DEPENDENT ANION-SELECTIVE CHANNEL"/>
    <property type="match status" value="1"/>
</dbReference>
<dbReference type="Gene3D" id="2.40.160.10">
    <property type="entry name" value="Porin"/>
    <property type="match status" value="1"/>
</dbReference>
<reference evidence="2 3" key="1">
    <citation type="submission" date="2024-05" db="EMBL/GenBank/DDBJ databases">
        <title>Haplotype-resolved chromosome-level genome assembly of Huyou (Citrus changshanensis).</title>
        <authorList>
            <person name="Miao C."/>
            <person name="Chen W."/>
            <person name="Wu Y."/>
            <person name="Wang L."/>
            <person name="Zhao S."/>
            <person name="Grierson D."/>
            <person name="Xu C."/>
            <person name="Chen K."/>
        </authorList>
    </citation>
    <scope>NUCLEOTIDE SEQUENCE [LARGE SCALE GENOMIC DNA]</scope>
    <source>
        <strain evidence="2">01-14</strain>
        <tissue evidence="2">Leaf</tissue>
    </source>
</reference>
<sequence length="118" mass="12574">MDHDSVSVELRYMRDYAGITAGIGLKANYNPAIGVGFALDPITNFLGVIGDTLLSIGTNVAFDVLTGTLSNYNADAIPTTLTVGTQHELFPSTLAKARINTDGKELLLSRNLSGKECR</sequence>
<dbReference type="InterPro" id="IPR001925">
    <property type="entry name" value="Porin_Euk"/>
</dbReference>
<dbReference type="AlphaFoldDB" id="A0AAP0M802"/>
<keyword evidence="3" id="KW-1185">Reference proteome</keyword>
<dbReference type="InterPro" id="IPR023614">
    <property type="entry name" value="Porin_dom_sf"/>
</dbReference>
<evidence type="ECO:0000313" key="3">
    <source>
        <dbReference type="Proteomes" id="UP001428341"/>
    </source>
</evidence>
<dbReference type="PANTHER" id="PTHR11743:SF35">
    <property type="entry name" value="PORIN_VOLTAGE-DEPENDENT ANION-SELECTIVE CHANNEL PROTEIN"/>
    <property type="match status" value="1"/>
</dbReference>
<evidence type="ECO:0000256" key="1">
    <source>
        <dbReference type="ARBA" id="ARBA00009624"/>
    </source>
</evidence>
<protein>
    <submittedName>
        <fullName evidence="2">Uncharacterized protein</fullName>
    </submittedName>
</protein>
<dbReference type="GO" id="GO:0005741">
    <property type="term" value="C:mitochondrial outer membrane"/>
    <property type="evidence" value="ECO:0007669"/>
    <property type="project" value="InterPro"/>
</dbReference>
<accession>A0AAP0M802</accession>
<dbReference type="EMBL" id="JBCGBO010000005">
    <property type="protein sequence ID" value="KAK9197905.1"/>
    <property type="molecule type" value="Genomic_DNA"/>
</dbReference>
<evidence type="ECO:0000313" key="2">
    <source>
        <dbReference type="EMBL" id="KAK9197905.1"/>
    </source>
</evidence>
<proteinExistence type="inferred from homology"/>
<organism evidence="2 3">
    <name type="scientific">Citrus x changshan-huyou</name>
    <dbReference type="NCBI Taxonomy" id="2935761"/>
    <lineage>
        <taxon>Eukaryota</taxon>
        <taxon>Viridiplantae</taxon>
        <taxon>Streptophyta</taxon>
        <taxon>Embryophyta</taxon>
        <taxon>Tracheophyta</taxon>
        <taxon>Spermatophyta</taxon>
        <taxon>Magnoliopsida</taxon>
        <taxon>eudicotyledons</taxon>
        <taxon>Gunneridae</taxon>
        <taxon>Pentapetalae</taxon>
        <taxon>rosids</taxon>
        <taxon>malvids</taxon>
        <taxon>Sapindales</taxon>
        <taxon>Rutaceae</taxon>
        <taxon>Aurantioideae</taxon>
        <taxon>Citrus</taxon>
    </lineage>
</organism>
<gene>
    <name evidence="2" type="ORF">WN944_013088</name>
</gene>
<dbReference type="GO" id="GO:0008308">
    <property type="term" value="F:voltage-gated monoatomic anion channel activity"/>
    <property type="evidence" value="ECO:0007669"/>
    <property type="project" value="InterPro"/>
</dbReference>
<name>A0AAP0M802_9ROSI</name>
<comment type="caution">
    <text evidence="2">The sequence shown here is derived from an EMBL/GenBank/DDBJ whole genome shotgun (WGS) entry which is preliminary data.</text>
</comment>
<comment type="similarity">
    <text evidence="1">Belongs to the eukaryotic mitochondrial porin (TC 1.B.8.1) family.</text>
</comment>